<keyword evidence="1" id="KW-0808">Transferase</keyword>
<dbReference type="PANTHER" id="PTHR43591">
    <property type="entry name" value="METHYLTRANSFERASE"/>
    <property type="match status" value="1"/>
</dbReference>
<evidence type="ECO:0000313" key="2">
    <source>
        <dbReference type="Proteomes" id="UP000268093"/>
    </source>
</evidence>
<gene>
    <name evidence="1" type="ORF">BC936DRAFT_138180</name>
</gene>
<reference evidence="1 2" key="1">
    <citation type="journal article" date="2018" name="New Phytol.">
        <title>Phylogenomics of Endogonaceae and evolution of mycorrhizas within Mucoromycota.</title>
        <authorList>
            <person name="Chang Y."/>
            <person name="Desiro A."/>
            <person name="Na H."/>
            <person name="Sandor L."/>
            <person name="Lipzen A."/>
            <person name="Clum A."/>
            <person name="Barry K."/>
            <person name="Grigoriev I.V."/>
            <person name="Martin F.M."/>
            <person name="Stajich J.E."/>
            <person name="Smith M.E."/>
            <person name="Bonito G."/>
            <person name="Spatafora J.W."/>
        </authorList>
    </citation>
    <scope>NUCLEOTIDE SEQUENCE [LARGE SCALE GENOMIC DNA]</scope>
    <source>
        <strain evidence="1 2">GMNB39</strain>
    </source>
</reference>
<keyword evidence="1" id="KW-0489">Methyltransferase</keyword>
<dbReference type="GO" id="GO:0032259">
    <property type="term" value="P:methylation"/>
    <property type="evidence" value="ECO:0007669"/>
    <property type="project" value="UniProtKB-KW"/>
</dbReference>
<dbReference type="EMBL" id="RBNI01012645">
    <property type="protein sequence ID" value="RUP42719.1"/>
    <property type="molecule type" value="Genomic_DNA"/>
</dbReference>
<organism evidence="1 2">
    <name type="scientific">Jimgerdemannia flammicorona</name>
    <dbReference type="NCBI Taxonomy" id="994334"/>
    <lineage>
        <taxon>Eukaryota</taxon>
        <taxon>Fungi</taxon>
        <taxon>Fungi incertae sedis</taxon>
        <taxon>Mucoromycota</taxon>
        <taxon>Mucoromycotina</taxon>
        <taxon>Endogonomycetes</taxon>
        <taxon>Endogonales</taxon>
        <taxon>Endogonaceae</taxon>
        <taxon>Jimgerdemannia</taxon>
    </lineage>
</organism>
<accession>A0A433CW47</accession>
<name>A0A433CW47_9FUNG</name>
<dbReference type="InterPro" id="IPR041698">
    <property type="entry name" value="Methyltransf_25"/>
</dbReference>
<sequence>MGQSSSNHSRTGRIPPAKSALIENAKLSEEKLPDGFKLLHGRGFKETGSPVYMLPNDGSEADRLNGQHYQFRYLMQGNYHVPLTEELEKGIKVIDVGCGTGIWTVEMAEQFPASHFTATDITDIYKNPTKIPSNCTFLQVDTRDGLPFEDNTFDYVFQRHSSICFPVDTWPIVLKELVRVAKPGAHIELVECAQILHDAGPSTARWAEHLFRTLMMRGVNARYVASMESALEAAGMVDIYHDYQSAPVGWGPNAELGRLLKLNIMESIKGFRPQMTIALGIDDNEYDRFIENSEAELGTTHKTYFNIEMYTARKPA</sequence>
<dbReference type="CDD" id="cd02440">
    <property type="entry name" value="AdoMet_MTases"/>
    <property type="match status" value="1"/>
</dbReference>
<protein>
    <submittedName>
        <fullName evidence="1">S-adenosyl-L-methionine-dependent methyltransferase</fullName>
    </submittedName>
</protein>
<keyword evidence="2" id="KW-1185">Reference proteome</keyword>
<evidence type="ECO:0000313" key="1">
    <source>
        <dbReference type="EMBL" id="RUP42719.1"/>
    </source>
</evidence>
<comment type="caution">
    <text evidence="1">The sequence shown here is derived from an EMBL/GenBank/DDBJ whole genome shotgun (WGS) entry which is preliminary data.</text>
</comment>
<dbReference type="Pfam" id="PF13649">
    <property type="entry name" value="Methyltransf_25"/>
    <property type="match status" value="1"/>
</dbReference>
<dbReference type="SUPFAM" id="SSF53335">
    <property type="entry name" value="S-adenosyl-L-methionine-dependent methyltransferases"/>
    <property type="match status" value="1"/>
</dbReference>
<dbReference type="PANTHER" id="PTHR43591:SF24">
    <property type="entry name" value="2-METHOXY-6-POLYPRENYL-1,4-BENZOQUINOL METHYLASE, MITOCHONDRIAL"/>
    <property type="match status" value="1"/>
</dbReference>
<dbReference type="InterPro" id="IPR029063">
    <property type="entry name" value="SAM-dependent_MTases_sf"/>
</dbReference>
<dbReference type="Gene3D" id="3.40.50.150">
    <property type="entry name" value="Vaccinia Virus protein VP39"/>
    <property type="match status" value="1"/>
</dbReference>
<dbReference type="Proteomes" id="UP000268093">
    <property type="component" value="Unassembled WGS sequence"/>
</dbReference>
<dbReference type="OrthoDB" id="2013972at2759"/>
<dbReference type="GO" id="GO:0008168">
    <property type="term" value="F:methyltransferase activity"/>
    <property type="evidence" value="ECO:0007669"/>
    <property type="project" value="UniProtKB-KW"/>
</dbReference>
<proteinExistence type="predicted"/>